<dbReference type="AlphaFoldDB" id="A0A1Z3UBT9"/>
<gene>
    <name evidence="2" type="ORF">CEP68_15105</name>
    <name evidence="3" type="ORF">NJD11_05470</name>
</gene>
<dbReference type="InterPro" id="IPR052919">
    <property type="entry name" value="TA_system_RNase"/>
</dbReference>
<reference evidence="2" key="2">
    <citation type="submission" date="2017-12" db="EMBL/GenBank/DDBJ databases">
        <title>FDA dAtabase for Regulatory Grade micrObial Sequences (FDA-ARGOS): Supporting development and validation of Infectious Disease Dx tests.</title>
        <authorList>
            <person name="Campos J."/>
            <person name="Goldberg B."/>
            <person name="Tallon L."/>
            <person name="Sadzewicz L."/>
            <person name="Sengamalay N."/>
            <person name="Ott S."/>
            <person name="Godinez A."/>
            <person name="Nagaraj S."/>
            <person name="Vavikolanu K."/>
            <person name="Vyas G."/>
            <person name="Nadendla S."/>
            <person name="Aluvathingal J."/>
            <person name="Geyer C."/>
            <person name="Nandy P."/>
            <person name="Hobson J."/>
            <person name="Sichtig H."/>
        </authorList>
    </citation>
    <scope>NUCLEOTIDE SEQUENCE</scope>
    <source>
        <strain evidence="2">FDAARGOS_289</strain>
    </source>
</reference>
<name>A0A1Z3UBT9_BREVE</name>
<organism evidence="2 4">
    <name type="scientific">Brevundimonas vesicularis</name>
    <name type="common">Pseudomonas vesicularis</name>
    <dbReference type="NCBI Taxonomy" id="41276"/>
    <lineage>
        <taxon>Bacteria</taxon>
        <taxon>Pseudomonadati</taxon>
        <taxon>Pseudomonadota</taxon>
        <taxon>Alphaproteobacteria</taxon>
        <taxon>Caulobacterales</taxon>
        <taxon>Caulobacteraceae</taxon>
        <taxon>Brevundimonas</taxon>
    </lineage>
</organism>
<dbReference type="PANTHER" id="PTHR36173:SF2">
    <property type="entry name" value="RIBONUCLEASE VAPC16"/>
    <property type="match status" value="1"/>
</dbReference>
<protein>
    <submittedName>
        <fullName evidence="2">PIN domain nuclease</fullName>
    </submittedName>
    <submittedName>
        <fullName evidence="3">Type II toxin-antitoxin system VapC family toxin</fullName>
    </submittedName>
</protein>
<reference evidence="3 5" key="4">
    <citation type="journal article" date="2023" name="FEMS Microbes">
        <title>Whole genomes of deep-sea sponge-associated bacteria exhibit high novel natural product potential.</title>
        <authorList>
            <person name="Hesketh-Best P.J."/>
            <person name="January G.G."/>
            <person name="Koch M.J."/>
            <person name="Warburton P.J."/>
            <person name="Howell K.L."/>
            <person name="Upton M."/>
        </authorList>
    </citation>
    <scope>NUCLEOTIDE SEQUENCE [LARGE SCALE GENOMIC DNA]</scope>
    <source>
        <strain evidence="3 5">PC206-O</strain>
    </source>
</reference>
<dbReference type="KEGG" id="bvc:CEP68_15105"/>
<dbReference type="Gene3D" id="3.40.50.1010">
    <property type="entry name" value="5'-nuclease"/>
    <property type="match status" value="1"/>
</dbReference>
<dbReference type="InterPro" id="IPR041705">
    <property type="entry name" value="PIN_Sll0205"/>
</dbReference>
<dbReference type="Pfam" id="PF01850">
    <property type="entry name" value="PIN"/>
    <property type="match status" value="1"/>
</dbReference>
<dbReference type="InterPro" id="IPR029060">
    <property type="entry name" value="PIN-like_dom_sf"/>
</dbReference>
<dbReference type="Proteomes" id="UP000197050">
    <property type="component" value="Chromosome"/>
</dbReference>
<evidence type="ECO:0000259" key="1">
    <source>
        <dbReference type="Pfam" id="PF01850"/>
    </source>
</evidence>
<feature type="domain" description="PIN" evidence="1">
    <location>
        <begin position="4"/>
        <end position="119"/>
    </location>
</feature>
<reference evidence="3" key="3">
    <citation type="submission" date="2022-06" db="EMBL/GenBank/DDBJ databases">
        <authorList>
            <person name="Hesketh-Best P.J."/>
            <person name="Koch M.J."/>
        </authorList>
    </citation>
    <scope>NUCLEOTIDE SEQUENCE</scope>
    <source>
        <strain evidence="3">PC206-O</strain>
    </source>
</reference>
<dbReference type="Proteomes" id="UP001272940">
    <property type="component" value="Unassembled WGS sequence"/>
</dbReference>
<evidence type="ECO:0000313" key="2">
    <source>
        <dbReference type="EMBL" id="ASE40705.1"/>
    </source>
</evidence>
<dbReference type="CDD" id="cd09872">
    <property type="entry name" value="PIN_Sll0205-like"/>
    <property type="match status" value="1"/>
</dbReference>
<evidence type="ECO:0000313" key="3">
    <source>
        <dbReference type="EMBL" id="MDX2334391.1"/>
    </source>
</evidence>
<proteinExistence type="predicted"/>
<evidence type="ECO:0000313" key="4">
    <source>
        <dbReference type="Proteomes" id="UP000197050"/>
    </source>
</evidence>
<dbReference type="InterPro" id="IPR002716">
    <property type="entry name" value="PIN_dom"/>
</dbReference>
<dbReference type="SUPFAM" id="SSF88723">
    <property type="entry name" value="PIN domain-like"/>
    <property type="match status" value="1"/>
</dbReference>
<accession>A0A1Z3UBT9</accession>
<dbReference type="EMBL" id="CP022048">
    <property type="protein sequence ID" value="ASE40705.1"/>
    <property type="molecule type" value="Genomic_DNA"/>
</dbReference>
<keyword evidence="5" id="KW-1185">Reference proteome</keyword>
<reference evidence="4" key="1">
    <citation type="submission" date="2017-06" db="EMBL/GenBank/DDBJ databases">
        <title>FDA dAtabase for Regulatory Grade micrObial Sequences (FDA-ARGOS): Supporting development and validation of Infectious Disease Dx tests.</title>
        <authorList>
            <person name="Minogue T."/>
            <person name="Wolcott M."/>
            <person name="Wasieloski L."/>
            <person name="Aguilar W."/>
            <person name="Moore D."/>
            <person name="Tallon L."/>
            <person name="Sadzewicz L."/>
            <person name="Sengamalay N."/>
            <person name="Ott S."/>
            <person name="Godinez A."/>
            <person name="Nagaraj S."/>
            <person name="Nadendla S."/>
            <person name="Geyer C."/>
            <person name="Sichtig H."/>
        </authorList>
    </citation>
    <scope>NUCLEOTIDE SEQUENCE [LARGE SCALE GENOMIC DNA]</scope>
    <source>
        <strain evidence="4">FDAARGOS_289</strain>
    </source>
</reference>
<evidence type="ECO:0000313" key="5">
    <source>
        <dbReference type="Proteomes" id="UP001272940"/>
    </source>
</evidence>
<dbReference type="RefSeq" id="WP_066629842.1">
    <property type="nucleotide sequence ID" value="NZ_JABTYI010000008.1"/>
</dbReference>
<dbReference type="PANTHER" id="PTHR36173">
    <property type="entry name" value="RIBONUCLEASE VAPC16-RELATED"/>
    <property type="match status" value="1"/>
</dbReference>
<sequence>MNLLLDTHLLIWSAFDTGRLSDKARELINDGDNVLHFSAMSLWEIAIKTARNSEDFSVDPKRLHYLLTVNGFVEVIMTSEHGIVAGQLPLLHRDPFDRALIAQARCEDLTLLTADSAISLYEGPILKV</sequence>
<dbReference type="EMBL" id="JAMYEC010000003">
    <property type="protein sequence ID" value="MDX2334391.1"/>
    <property type="molecule type" value="Genomic_DNA"/>
</dbReference>